<evidence type="ECO:0000256" key="5">
    <source>
        <dbReference type="SAM" id="SignalP"/>
    </source>
</evidence>
<dbReference type="Proteomes" id="UP000317178">
    <property type="component" value="Chromosome"/>
</dbReference>
<keyword evidence="3 4" id="KW-0408">Iron</keyword>
<dbReference type="Pfam" id="PF07583">
    <property type="entry name" value="PSCyt2"/>
    <property type="match status" value="1"/>
</dbReference>
<dbReference type="GO" id="GO:0009055">
    <property type="term" value="F:electron transfer activity"/>
    <property type="evidence" value="ECO:0007669"/>
    <property type="project" value="InterPro"/>
</dbReference>
<dbReference type="SUPFAM" id="SSF46626">
    <property type="entry name" value="Cytochrome c"/>
    <property type="match status" value="1"/>
</dbReference>
<name>A0A518CRY6_9PLAN</name>
<dbReference type="OrthoDB" id="127107at2"/>
<feature type="signal peptide" evidence="5">
    <location>
        <begin position="1"/>
        <end position="24"/>
    </location>
</feature>
<reference evidence="7 8" key="1">
    <citation type="submission" date="2019-02" db="EMBL/GenBank/DDBJ databases">
        <title>Deep-cultivation of Planctomycetes and their phenomic and genomic characterization uncovers novel biology.</title>
        <authorList>
            <person name="Wiegand S."/>
            <person name="Jogler M."/>
            <person name="Boedeker C."/>
            <person name="Pinto D."/>
            <person name="Vollmers J."/>
            <person name="Rivas-Marin E."/>
            <person name="Kohn T."/>
            <person name="Peeters S.H."/>
            <person name="Heuer A."/>
            <person name="Rast P."/>
            <person name="Oberbeckmann S."/>
            <person name="Bunk B."/>
            <person name="Jeske O."/>
            <person name="Meyerdierks A."/>
            <person name="Storesund J.E."/>
            <person name="Kallscheuer N."/>
            <person name="Luecker S."/>
            <person name="Lage O.M."/>
            <person name="Pohl T."/>
            <person name="Merkel B.J."/>
            <person name="Hornburger P."/>
            <person name="Mueller R.-W."/>
            <person name="Bruemmer F."/>
            <person name="Labrenz M."/>
            <person name="Spormann A.M."/>
            <person name="Op den Camp H."/>
            <person name="Overmann J."/>
            <person name="Amann R."/>
            <person name="Jetten M.S.M."/>
            <person name="Mascher T."/>
            <person name="Medema M.H."/>
            <person name="Devos D.P."/>
            <person name="Kaster A.-K."/>
            <person name="Ovreas L."/>
            <person name="Rohde M."/>
            <person name="Galperin M.Y."/>
            <person name="Jogler C."/>
        </authorList>
    </citation>
    <scope>NUCLEOTIDE SEQUENCE [LARGE SCALE GENOMIC DNA]</scope>
    <source>
        <strain evidence="7 8">Pla110</strain>
    </source>
</reference>
<keyword evidence="8" id="KW-1185">Reference proteome</keyword>
<dbReference type="KEGG" id="plon:Pla110_37430"/>
<evidence type="ECO:0000256" key="1">
    <source>
        <dbReference type="ARBA" id="ARBA00022617"/>
    </source>
</evidence>
<feature type="chain" id="PRO_5022149807" evidence="5">
    <location>
        <begin position="25"/>
        <end position="893"/>
    </location>
</feature>
<dbReference type="Pfam" id="PF07587">
    <property type="entry name" value="PSD1"/>
    <property type="match status" value="1"/>
</dbReference>
<evidence type="ECO:0000256" key="4">
    <source>
        <dbReference type="PROSITE-ProRule" id="PRU00433"/>
    </source>
</evidence>
<keyword evidence="5" id="KW-0732">Signal</keyword>
<evidence type="ECO:0000313" key="7">
    <source>
        <dbReference type="EMBL" id="QDU81991.1"/>
    </source>
</evidence>
<protein>
    <submittedName>
        <fullName evidence="7">Planctomycete cytochrome C</fullName>
    </submittedName>
</protein>
<evidence type="ECO:0000313" key="8">
    <source>
        <dbReference type="Proteomes" id="UP000317178"/>
    </source>
</evidence>
<dbReference type="RefSeq" id="WP_144997799.1">
    <property type="nucleotide sequence ID" value="NZ_CP036281.1"/>
</dbReference>
<sequence length="893" mass="101836" precursor="true">MLLSHRNLILTCLTFFFLFSPVQADKASEIYLKKVKPLFAQRCVMCHGPLEQEGGVRVDAGQFLLHPEERDPLVKPGNSAESLLVDVLLGRNDALEMPMEGAPLTEQEKKAIIDWIDAGATYPDDEVALTSPREHWSFVPPVRPEVPEVNDSGWPENPIDKFIYQQYEKQGLQPVADLDRRLWLRRVYLDLIGLPPTADEVARFIADESPTANETVIDELLASPEHGERWGRHWMDVWRYSDWYGYRAELRNSGRHMWRWRDWIVDSVNSGKPYSDMMMEMVAGDELHPGDMDTARATGFLVRNYFKFNRNTWMENTVEHTSKAFLGVTMNCARCHDHMYDPISQKDYFQFRAIFEPHHVRIDRLEETADTVKDGVSLVYDADLEAPTYLFERGSEDKPVKDDPLGPGLPGLFEDLANFEVEAIDLPPEAFYPGFRPEIREHIFLEAKAGVNQARQGYEKFLGDEKAKLPEASAELHDQSHQQRVKARELKLAAHQAVAEADIARYSKIPAANLAELQQKAVQNQRDVAVAEAELALLDARVKQDLAERSEEKDAGKKKSAIDKAAKTVESSTKALAELNAKELAADYEPLTETYPKTSSGRRLAFARWLADRNNPLTARIAVNQLWMRHFGEPLVETTFDFGLNGKPSSHPELLDWLAVELMENGWQLKHIHRLMTTSHLYRIQANVSGHESNLAQDQDNHYLWRMNRRRAEAEVVRDSVLAVTDQLNRTLQGPELDAELGETTYRRSVYYRHAPEKMMPFMEVFDAANTNECYRRAVTIIPQQALALANSRLSVELSRKYAGKITDASEEREAFIQELFENLLSRKPSAEEMEVCLRFLNDQSGLLTEPASLSKIEGGPEPSVPASSNQEMRARENLVHVLFNHNEFVFIP</sequence>
<feature type="domain" description="Cytochrome c" evidence="6">
    <location>
        <begin position="30"/>
        <end position="120"/>
    </location>
</feature>
<keyword evidence="2 4" id="KW-0479">Metal-binding</keyword>
<dbReference type="EMBL" id="CP036281">
    <property type="protein sequence ID" value="QDU81991.1"/>
    <property type="molecule type" value="Genomic_DNA"/>
</dbReference>
<gene>
    <name evidence="7" type="ORF">Pla110_37430</name>
</gene>
<dbReference type="PANTHER" id="PTHR35889">
    <property type="entry name" value="CYCLOINULO-OLIGOSACCHARIDE FRUCTANOTRANSFERASE-RELATED"/>
    <property type="match status" value="1"/>
</dbReference>
<dbReference type="InterPro" id="IPR011444">
    <property type="entry name" value="DUF1549"/>
</dbReference>
<dbReference type="InterPro" id="IPR011429">
    <property type="entry name" value="Cyt_c_Planctomycete-type"/>
</dbReference>
<organism evidence="7 8">
    <name type="scientific">Polystyrenella longa</name>
    <dbReference type="NCBI Taxonomy" id="2528007"/>
    <lineage>
        <taxon>Bacteria</taxon>
        <taxon>Pseudomonadati</taxon>
        <taxon>Planctomycetota</taxon>
        <taxon>Planctomycetia</taxon>
        <taxon>Planctomycetales</taxon>
        <taxon>Planctomycetaceae</taxon>
        <taxon>Polystyrenella</taxon>
    </lineage>
</organism>
<proteinExistence type="predicted"/>
<keyword evidence="1 4" id="KW-0349">Heme</keyword>
<dbReference type="InterPro" id="IPR009056">
    <property type="entry name" value="Cyt_c-like_dom"/>
</dbReference>
<dbReference type="PROSITE" id="PS51007">
    <property type="entry name" value="CYTC"/>
    <property type="match status" value="1"/>
</dbReference>
<dbReference type="Gene3D" id="1.10.760.10">
    <property type="entry name" value="Cytochrome c-like domain"/>
    <property type="match status" value="1"/>
</dbReference>
<dbReference type="GO" id="GO:0020037">
    <property type="term" value="F:heme binding"/>
    <property type="evidence" value="ECO:0007669"/>
    <property type="project" value="InterPro"/>
</dbReference>
<accession>A0A518CRY6</accession>
<dbReference type="InterPro" id="IPR036909">
    <property type="entry name" value="Cyt_c-like_dom_sf"/>
</dbReference>
<dbReference type="Pfam" id="PF07635">
    <property type="entry name" value="PSCyt1"/>
    <property type="match status" value="1"/>
</dbReference>
<evidence type="ECO:0000256" key="3">
    <source>
        <dbReference type="ARBA" id="ARBA00023004"/>
    </source>
</evidence>
<evidence type="ECO:0000256" key="2">
    <source>
        <dbReference type="ARBA" id="ARBA00022723"/>
    </source>
</evidence>
<dbReference type="AlphaFoldDB" id="A0A518CRY6"/>
<dbReference type="PANTHER" id="PTHR35889:SF3">
    <property type="entry name" value="F-BOX DOMAIN-CONTAINING PROTEIN"/>
    <property type="match status" value="1"/>
</dbReference>
<dbReference type="InterPro" id="IPR022655">
    <property type="entry name" value="DUF1553"/>
</dbReference>
<dbReference type="GO" id="GO:0046872">
    <property type="term" value="F:metal ion binding"/>
    <property type="evidence" value="ECO:0007669"/>
    <property type="project" value="UniProtKB-KW"/>
</dbReference>
<evidence type="ECO:0000259" key="6">
    <source>
        <dbReference type="PROSITE" id="PS51007"/>
    </source>
</evidence>